<dbReference type="PANTHER" id="PTHR10954">
    <property type="entry name" value="RIBONUCLEASE H2 SUBUNIT A"/>
    <property type="match status" value="1"/>
</dbReference>
<evidence type="ECO:0000256" key="11">
    <source>
        <dbReference type="ARBA" id="ARBA00022759"/>
    </source>
</evidence>
<dbReference type="Proteomes" id="UP000829401">
    <property type="component" value="Chromosome"/>
</dbReference>
<keyword evidence="18" id="KW-1185">Reference proteome</keyword>
<dbReference type="RefSeq" id="WP_021296509.1">
    <property type="nucleotide sequence ID" value="NZ_AURB01000129.1"/>
</dbReference>
<keyword evidence="8 14" id="KW-0963">Cytoplasm</keyword>
<keyword evidence="10 14" id="KW-0479">Metal-binding</keyword>
<evidence type="ECO:0000256" key="14">
    <source>
        <dbReference type="HAMAP-Rule" id="MF_00052"/>
    </source>
</evidence>
<comment type="subcellular location">
    <subcellularLocation>
        <location evidence="4 14">Cytoplasm</location>
    </subcellularLocation>
</comment>
<evidence type="ECO:0000256" key="7">
    <source>
        <dbReference type="ARBA" id="ARBA00019179"/>
    </source>
</evidence>
<evidence type="ECO:0000256" key="9">
    <source>
        <dbReference type="ARBA" id="ARBA00022722"/>
    </source>
</evidence>
<dbReference type="InterPro" id="IPR001352">
    <property type="entry name" value="RNase_HII/HIII"/>
</dbReference>
<dbReference type="KEGG" id="aaco:K1I37_09870"/>
<organism evidence="17 18">
    <name type="scientific">Alicyclobacillus acidoterrestris (strain ATCC 49025 / DSM 3922 / CIP 106132 / NCIMB 13137 / GD3B)</name>
    <dbReference type="NCBI Taxonomy" id="1356854"/>
    <lineage>
        <taxon>Bacteria</taxon>
        <taxon>Bacillati</taxon>
        <taxon>Bacillota</taxon>
        <taxon>Bacilli</taxon>
        <taxon>Bacillales</taxon>
        <taxon>Alicyclobacillaceae</taxon>
        <taxon>Alicyclobacillus</taxon>
    </lineage>
</organism>
<dbReference type="GO" id="GO:0004523">
    <property type="term" value="F:RNA-DNA hybrid ribonuclease activity"/>
    <property type="evidence" value="ECO:0007669"/>
    <property type="project" value="UniProtKB-UniRule"/>
</dbReference>
<comment type="cofactor">
    <cofactor evidence="2">
        <name>Mg(2+)</name>
        <dbReference type="ChEBI" id="CHEBI:18420"/>
    </cofactor>
</comment>
<dbReference type="Gene3D" id="3.30.420.10">
    <property type="entry name" value="Ribonuclease H-like superfamily/Ribonuclease H"/>
    <property type="match status" value="1"/>
</dbReference>
<keyword evidence="11 14" id="KW-0255">Endonuclease</keyword>
<evidence type="ECO:0000256" key="12">
    <source>
        <dbReference type="ARBA" id="ARBA00022801"/>
    </source>
</evidence>
<dbReference type="STRING" id="1356854.N007_07360"/>
<dbReference type="GO" id="GO:0003723">
    <property type="term" value="F:RNA binding"/>
    <property type="evidence" value="ECO:0007669"/>
    <property type="project" value="UniProtKB-UniRule"/>
</dbReference>
<comment type="catalytic activity">
    <reaction evidence="1 14 15 16">
        <text>Endonucleolytic cleavage to 5'-phosphomonoester.</text>
        <dbReference type="EC" id="3.1.26.4"/>
    </reaction>
</comment>
<feature type="binding site" evidence="14 15">
    <location>
        <position position="33"/>
    </location>
    <ligand>
        <name>a divalent metal cation</name>
        <dbReference type="ChEBI" id="CHEBI:60240"/>
    </ligand>
</feature>
<comment type="similarity">
    <text evidence="5 14 16">Belongs to the RNase HII family.</text>
</comment>
<dbReference type="NCBIfam" id="NF000594">
    <property type="entry name" value="PRK00015.1-1"/>
    <property type="match status" value="1"/>
</dbReference>
<reference evidence="18" key="1">
    <citation type="journal article" date="2022" name="G3 (Bethesda)">
        <title>Unveiling the complete genome sequence of Alicyclobacillus acidoterrestris DSM 3922T, a taint-producing strain.</title>
        <authorList>
            <person name="Leonardo I.C."/>
            <person name="Barreto Crespo M.T."/>
            <person name="Gaspar F.B."/>
        </authorList>
    </citation>
    <scope>NUCLEOTIDE SEQUENCE [LARGE SCALE GENOMIC DNA]</scope>
    <source>
        <strain evidence="18">DSM 3922</strain>
    </source>
</reference>
<dbReference type="GO" id="GO:0005737">
    <property type="term" value="C:cytoplasm"/>
    <property type="evidence" value="ECO:0007669"/>
    <property type="project" value="UniProtKB-SubCell"/>
</dbReference>
<dbReference type="HAMAP" id="MF_00052_B">
    <property type="entry name" value="RNase_HII_B"/>
    <property type="match status" value="1"/>
</dbReference>
<gene>
    <name evidence="14" type="primary">rnhB</name>
    <name evidence="17" type="ORF">K1I37_09870</name>
</gene>
<evidence type="ECO:0000256" key="15">
    <source>
        <dbReference type="PROSITE-ProRule" id="PRU01319"/>
    </source>
</evidence>
<evidence type="ECO:0000256" key="5">
    <source>
        <dbReference type="ARBA" id="ARBA00007383"/>
    </source>
</evidence>
<evidence type="ECO:0000313" key="17">
    <source>
        <dbReference type="EMBL" id="UNO50682.1"/>
    </source>
</evidence>
<evidence type="ECO:0000256" key="3">
    <source>
        <dbReference type="ARBA" id="ARBA00004065"/>
    </source>
</evidence>
<dbReference type="InterPro" id="IPR036397">
    <property type="entry name" value="RNaseH_sf"/>
</dbReference>
<protein>
    <recommendedName>
        <fullName evidence="7 14">Ribonuclease HII</fullName>
        <shortName evidence="14">RNase HII</shortName>
        <ecNumber evidence="6 14">3.1.26.4</ecNumber>
    </recommendedName>
</protein>
<dbReference type="EMBL" id="CP080467">
    <property type="protein sequence ID" value="UNO50682.1"/>
    <property type="molecule type" value="Genomic_DNA"/>
</dbReference>
<evidence type="ECO:0000256" key="8">
    <source>
        <dbReference type="ARBA" id="ARBA00022490"/>
    </source>
</evidence>
<dbReference type="PROSITE" id="PS51975">
    <property type="entry name" value="RNASE_H_2"/>
    <property type="match status" value="1"/>
</dbReference>
<evidence type="ECO:0000256" key="1">
    <source>
        <dbReference type="ARBA" id="ARBA00000077"/>
    </source>
</evidence>
<dbReference type="PANTHER" id="PTHR10954:SF18">
    <property type="entry name" value="RIBONUCLEASE HII"/>
    <property type="match status" value="1"/>
</dbReference>
<dbReference type="OrthoDB" id="9803420at2"/>
<comment type="function">
    <text evidence="3 14 16">Endonuclease that specifically degrades the RNA of RNA-DNA hybrids.</text>
</comment>
<name>T0D9C1_ALIAG</name>
<proteinExistence type="inferred from homology"/>
<dbReference type="GO" id="GO:0032299">
    <property type="term" value="C:ribonuclease H2 complex"/>
    <property type="evidence" value="ECO:0007669"/>
    <property type="project" value="TreeGrafter"/>
</dbReference>
<evidence type="ECO:0000256" key="2">
    <source>
        <dbReference type="ARBA" id="ARBA00001946"/>
    </source>
</evidence>
<dbReference type="InterPro" id="IPR022898">
    <property type="entry name" value="RNase_HII"/>
</dbReference>
<dbReference type="AlphaFoldDB" id="T0D9C1"/>
<keyword evidence="9 14" id="KW-0540">Nuclease</keyword>
<dbReference type="EC" id="3.1.26.4" evidence="6 14"/>
<evidence type="ECO:0000256" key="6">
    <source>
        <dbReference type="ARBA" id="ARBA00012180"/>
    </source>
</evidence>
<comment type="cofactor">
    <cofactor evidence="14 15">
        <name>Mn(2+)</name>
        <dbReference type="ChEBI" id="CHEBI:29035"/>
    </cofactor>
    <cofactor evidence="14 15">
        <name>Mg(2+)</name>
        <dbReference type="ChEBI" id="CHEBI:18420"/>
    </cofactor>
    <text evidence="14 15">Manganese or magnesium. Binds 1 divalent metal ion per monomer in the absence of substrate. May bind a second metal ion after substrate binding.</text>
</comment>
<evidence type="ECO:0000256" key="13">
    <source>
        <dbReference type="ARBA" id="ARBA00023211"/>
    </source>
</evidence>
<accession>T0D9C1</accession>
<dbReference type="Pfam" id="PF01351">
    <property type="entry name" value="RNase_HII"/>
    <property type="match status" value="1"/>
</dbReference>
<feature type="binding site" evidence="14 15">
    <location>
        <position position="32"/>
    </location>
    <ligand>
        <name>a divalent metal cation</name>
        <dbReference type="ChEBI" id="CHEBI:60240"/>
    </ligand>
</feature>
<feature type="binding site" evidence="14 15">
    <location>
        <position position="125"/>
    </location>
    <ligand>
        <name>a divalent metal cation</name>
        <dbReference type="ChEBI" id="CHEBI:60240"/>
    </ligand>
</feature>
<dbReference type="GO" id="GO:0030145">
    <property type="term" value="F:manganese ion binding"/>
    <property type="evidence" value="ECO:0007669"/>
    <property type="project" value="UniProtKB-UniRule"/>
</dbReference>
<evidence type="ECO:0000313" key="18">
    <source>
        <dbReference type="Proteomes" id="UP000829401"/>
    </source>
</evidence>
<sequence length="221" mass="23950">MREGKVDASLALCSRNRFDRAMAGASLYAGVDEVGRGCLAGPVVAAAVIPPTDVHRWELVDDSKRLTERKREELAKLIRETAIAVGIGVAEVGEIDQLNILRATQLAMGRAVSNLAHHVEILLVDGIYGANSPVPSLPVVRGDHRSLAIGAASIVAKVFRDTYMKQLDAVYPQYGFAANVGYGTKQHRAALEAYGPTEHHRMSFAPVREAQTMQMRLVLHG</sequence>
<dbReference type="InterPro" id="IPR012337">
    <property type="entry name" value="RNaseH-like_sf"/>
</dbReference>
<accession>A0A9E6ZH88</accession>
<dbReference type="GO" id="GO:0043137">
    <property type="term" value="P:DNA replication, removal of RNA primer"/>
    <property type="evidence" value="ECO:0007669"/>
    <property type="project" value="TreeGrafter"/>
</dbReference>
<keyword evidence="12 14" id="KW-0378">Hydrolase</keyword>
<dbReference type="eggNOG" id="COG0164">
    <property type="taxonomic scope" value="Bacteria"/>
</dbReference>
<dbReference type="GO" id="GO:0006298">
    <property type="term" value="P:mismatch repair"/>
    <property type="evidence" value="ECO:0007669"/>
    <property type="project" value="TreeGrafter"/>
</dbReference>
<dbReference type="SUPFAM" id="SSF53098">
    <property type="entry name" value="Ribonuclease H-like"/>
    <property type="match status" value="1"/>
</dbReference>
<evidence type="ECO:0000256" key="4">
    <source>
        <dbReference type="ARBA" id="ARBA00004496"/>
    </source>
</evidence>
<evidence type="ECO:0000256" key="16">
    <source>
        <dbReference type="RuleBase" id="RU003515"/>
    </source>
</evidence>
<dbReference type="InterPro" id="IPR024567">
    <property type="entry name" value="RNase_HII/HIII_dom"/>
</dbReference>
<evidence type="ECO:0000256" key="10">
    <source>
        <dbReference type="ARBA" id="ARBA00022723"/>
    </source>
</evidence>
<dbReference type="CDD" id="cd07182">
    <property type="entry name" value="RNase_HII_bacteria_HII_like"/>
    <property type="match status" value="1"/>
</dbReference>
<keyword evidence="13 14" id="KW-0464">Manganese</keyword>
<dbReference type="NCBIfam" id="NF000595">
    <property type="entry name" value="PRK00015.1-3"/>
    <property type="match status" value="1"/>
</dbReference>